<gene>
    <name evidence="9" type="ORF">BINO364_LOCUS10914</name>
</gene>
<feature type="chain" id="PRO_5035422031" description="Corticotropin-releasing factor-binding protein" evidence="6">
    <location>
        <begin position="20"/>
        <end position="318"/>
    </location>
</feature>
<keyword evidence="3 6" id="KW-0732">Signal</keyword>
<sequence>MKAFIYLVAAVVACNSIEALLLPGWRGQRNHEPSWFSRVRRFPLPTHRIIDPNEDCFLVTSEEGELFFKSPSDEPTVCGIYMIADPDKRIQVIFNYLDVPCDNGGLVAWVDGWELNGQVWPADAWDDDRVVESCDKRPQRKLVSRQNAALVQYRVPARGKGFAVTIRHLRNARPCNIMLFGSEGVYTLRNHGETSNCSLLAVSPAVVHVLDLNVGQVVKRGLLDIETGTLHHCTKRGLVDYADIGGANGLDHTKMEHYDSICGLDSNEARRPILIACEDTVVRLVSSGRYQNSITLAFSPLPMEHYEHADLICGLNDI</sequence>
<dbReference type="EMBL" id="OV170225">
    <property type="protein sequence ID" value="CAH0725321.1"/>
    <property type="molecule type" value="Genomic_DNA"/>
</dbReference>
<evidence type="ECO:0000313" key="10">
    <source>
        <dbReference type="Proteomes" id="UP000838878"/>
    </source>
</evidence>
<evidence type="ECO:0000256" key="5">
    <source>
        <dbReference type="ARBA" id="ARBA00023180"/>
    </source>
</evidence>
<dbReference type="InterPro" id="IPR008435">
    <property type="entry name" value="CRF-bd"/>
</dbReference>
<evidence type="ECO:0000256" key="4">
    <source>
        <dbReference type="ARBA" id="ARBA00023157"/>
    </source>
</evidence>
<evidence type="ECO:0000256" key="3">
    <source>
        <dbReference type="ARBA" id="ARBA00022729"/>
    </source>
</evidence>
<dbReference type="PANTHER" id="PTHR10278:SF0">
    <property type="entry name" value="CORTICOTROPIN-RELEASING FACTOR-BINDING PROTEIN"/>
    <property type="match status" value="1"/>
</dbReference>
<dbReference type="InterPro" id="IPR056178">
    <property type="entry name" value="CRF-BP_C"/>
</dbReference>
<dbReference type="GO" id="GO:0051460">
    <property type="term" value="P:negative regulation of corticotropin secretion"/>
    <property type="evidence" value="ECO:0007669"/>
    <property type="project" value="TreeGrafter"/>
</dbReference>
<dbReference type="OrthoDB" id="10056927at2759"/>
<feature type="non-terminal residue" evidence="9">
    <location>
        <position position="318"/>
    </location>
</feature>
<proteinExistence type="predicted"/>
<reference evidence="9" key="1">
    <citation type="submission" date="2021-12" db="EMBL/GenBank/DDBJ databases">
        <authorList>
            <person name="Martin H S."/>
        </authorList>
    </citation>
    <scope>NUCLEOTIDE SEQUENCE</scope>
</reference>
<dbReference type="Pfam" id="PF05428">
    <property type="entry name" value="CRF-BP_N"/>
    <property type="match status" value="1"/>
</dbReference>
<evidence type="ECO:0000256" key="1">
    <source>
        <dbReference type="ARBA" id="ARBA00004613"/>
    </source>
</evidence>
<dbReference type="AlphaFoldDB" id="A0A8J9YF16"/>
<keyword evidence="4" id="KW-1015">Disulfide bond</keyword>
<keyword evidence="2" id="KW-0964">Secreted</keyword>
<dbReference type="Proteomes" id="UP000838878">
    <property type="component" value="Chromosome 5"/>
</dbReference>
<evidence type="ECO:0000259" key="7">
    <source>
        <dbReference type="Pfam" id="PF05428"/>
    </source>
</evidence>
<dbReference type="GO" id="GO:0051424">
    <property type="term" value="F:corticotropin-releasing hormone binding"/>
    <property type="evidence" value="ECO:0007669"/>
    <property type="project" value="InterPro"/>
</dbReference>
<feature type="domain" description="Corticotropin-releasing factor binding protein C-terminal" evidence="8">
    <location>
        <begin position="182"/>
        <end position="301"/>
    </location>
</feature>
<keyword evidence="10" id="KW-1185">Reference proteome</keyword>
<keyword evidence="5" id="KW-0325">Glycoprotein</keyword>
<dbReference type="GO" id="GO:0005615">
    <property type="term" value="C:extracellular space"/>
    <property type="evidence" value="ECO:0007669"/>
    <property type="project" value="TreeGrafter"/>
</dbReference>
<dbReference type="GO" id="GO:0009755">
    <property type="term" value="P:hormone-mediated signaling pathway"/>
    <property type="evidence" value="ECO:0007669"/>
    <property type="project" value="TreeGrafter"/>
</dbReference>
<protein>
    <recommendedName>
        <fullName evidence="11">Corticotropin-releasing factor-binding protein</fullName>
    </recommendedName>
</protein>
<evidence type="ECO:0000259" key="8">
    <source>
        <dbReference type="Pfam" id="PF23541"/>
    </source>
</evidence>
<evidence type="ECO:0000256" key="6">
    <source>
        <dbReference type="SAM" id="SignalP"/>
    </source>
</evidence>
<feature type="domain" description="Corticotropin-releasing factor binding protein N-terminal" evidence="7">
    <location>
        <begin position="56"/>
        <end position="168"/>
    </location>
</feature>
<dbReference type="InterPro" id="IPR056177">
    <property type="entry name" value="CRF-BP_N"/>
</dbReference>
<dbReference type="Pfam" id="PF23541">
    <property type="entry name" value="CRF-BP_C"/>
    <property type="match status" value="1"/>
</dbReference>
<organism evidence="9 10">
    <name type="scientific">Brenthis ino</name>
    <name type="common">lesser marbled fritillary</name>
    <dbReference type="NCBI Taxonomy" id="405034"/>
    <lineage>
        <taxon>Eukaryota</taxon>
        <taxon>Metazoa</taxon>
        <taxon>Ecdysozoa</taxon>
        <taxon>Arthropoda</taxon>
        <taxon>Hexapoda</taxon>
        <taxon>Insecta</taxon>
        <taxon>Pterygota</taxon>
        <taxon>Neoptera</taxon>
        <taxon>Endopterygota</taxon>
        <taxon>Lepidoptera</taxon>
        <taxon>Glossata</taxon>
        <taxon>Ditrysia</taxon>
        <taxon>Papilionoidea</taxon>
        <taxon>Nymphalidae</taxon>
        <taxon>Heliconiinae</taxon>
        <taxon>Argynnini</taxon>
        <taxon>Brenthis</taxon>
    </lineage>
</organism>
<evidence type="ECO:0008006" key="11">
    <source>
        <dbReference type="Google" id="ProtNLM"/>
    </source>
</evidence>
<evidence type="ECO:0000256" key="2">
    <source>
        <dbReference type="ARBA" id="ARBA00022525"/>
    </source>
</evidence>
<dbReference type="PANTHER" id="PTHR10278">
    <property type="entry name" value="CORTICOTROPIN-RELEASING FACTOR-BINDING PROTEIN"/>
    <property type="match status" value="1"/>
</dbReference>
<name>A0A8J9YF16_9NEOP</name>
<feature type="signal peptide" evidence="6">
    <location>
        <begin position="1"/>
        <end position="19"/>
    </location>
</feature>
<comment type="subcellular location">
    <subcellularLocation>
        <location evidence="1">Secreted</location>
    </subcellularLocation>
</comment>
<evidence type="ECO:0000313" key="9">
    <source>
        <dbReference type="EMBL" id="CAH0725321.1"/>
    </source>
</evidence>
<accession>A0A8J9YF16</accession>